<dbReference type="EMBL" id="DVFO01000003">
    <property type="protein sequence ID" value="HIQ60092.1"/>
    <property type="molecule type" value="Genomic_DNA"/>
</dbReference>
<dbReference type="GO" id="GO:0004560">
    <property type="term" value="F:alpha-L-fucosidase activity"/>
    <property type="evidence" value="ECO:0007669"/>
    <property type="project" value="InterPro"/>
</dbReference>
<dbReference type="Proteomes" id="UP000886879">
    <property type="component" value="Unassembled WGS sequence"/>
</dbReference>
<dbReference type="Gene3D" id="2.60.120.260">
    <property type="entry name" value="Galactose-binding domain-like"/>
    <property type="match status" value="4"/>
</dbReference>
<dbReference type="SMART" id="SM00812">
    <property type="entry name" value="Alpha_L_fucos"/>
    <property type="match status" value="1"/>
</dbReference>
<evidence type="ECO:0000259" key="11">
    <source>
        <dbReference type="PROSITE" id="PS50022"/>
    </source>
</evidence>
<evidence type="ECO:0000256" key="7">
    <source>
        <dbReference type="ARBA" id="ARBA00023295"/>
    </source>
</evidence>
<sequence length="1652" mass="177972">MYMKGKRPAKRGLALALAGTMLASTVVGTSFPTAWAAEPTYIGDASLTDNATPAPTPDTVLPNANQYWYQKAELSAFCHFGPNTFNEIEWGEHYGDKTPDEIFKLETDFDADTMVKTLKDAGFQMLIVTAKHHDGFCIWNSAYTEYDVANTSYKNGQGDILAELSEACTKYDMNMGLYLSPWDIHDDSYGYYDANGNPTSKENDVLDYNEYYNNQLQEILGNDKYGNDGHFVEVWMDGAKGSGANAQEYDFQKWFDTIQSNEGKKAGYEADCMLFGAEAYTTVRWIGNENGYAADDTWSKSMVNYENNTINSGSQGGYTVGLENGNQWTVPECDARITSGWFWGTTKNTPKTIAALGEMYFRSVGHNGTFLLNVPPNNQGTVDQAILDRVTEFGQNVQETFKKNLATSVQATNVRGNDVAYKPGNTIDGNDATYWTTEDGTNEGTLLIDLGGVKSFDVVSVEEAIQNGQRINSYKVEYRDASGEWHEMQSGQTIGAKRLVRTGAVRGDQVRITVSTPDGKVPMISEVGVYKASEGFELSGAAPDGMDVIDIKNGAFQFSNGWTDETGSQFIGGTNKWANAGATFTVNFTGSKIYLLGTKDPNHGKADIYIDGEKVSTIDTNASARALGQYIFVSEDLADGEHTLELRVTSKAIGIEAAYTINNGGKGMIGIEESRYTMNEDQRMDVKLVRVGGTSDEPVTVRLSPNPGSAIQDDFNTELNTEVTFQPGQTEATAPVETRRNTNITGDREFTIELSSDDKDVILGFNPIATVTIKDMDSASREQLEALVNEAEGTLGEWYSSGWDAYAQAVAQGKELLASTDADQEAMAQAVAAIQAAKGALVEREQYSADDPVPFPWQPNSTYTVEAEFAILKNTGENEAWPLQIAKADWASHGKFVNCLNQNDTISFPYVADRTGTYTVTATYRSGDTNNSLAWSEVDGKITSGTVSAGAGDSATATHTVTFDIEVTEAGAGTLVFTGPAKKSPQLDKLVITPKNIDYQTCNVTVTANEGGTVSPAGTTAVTEGESFTLTITPDAYYHVESVVVNGETVTVTDNTYTLDSVTSETTIEVTFAPDVTRDDLQALVDAADGKVGEWYTSGWDAYAKAIADATELLKEENPSVSALGEAKTAIETALAALVEREQYTTEDPFYFPNEKGVSVTLEAEFAQLHNVELASDGQWALCVAEADWASHGEFINCLNQQDTISFPYEAKTAGTYTVTATYRSGDTNNSLAWSEPDGKIASGTVSAGAGDSATQTHTVTFEIEITEAGAGTLVFTGPDKKSPQLDKLVIELKEAAEPQPVEYTVTVNTQGEGTATAEPTTATAGTTVTLTQQAAEGWHFVEWQSDDVTVTDNTFVMPEGNVTVTAVFEKDETPEPGDVNKTLLEKTVAYAETLSTNGVTDTAKKAFEDALANAKTVLADADATQDEVNAAWNQLLEGIWGLGLVQGDKDELNRLIAKAEDMMANADKYMEENWQQLVDALAAAQDVAADGDAMDEDIKPVAQALLDAILAQRFKANKDILEDLIGKAEGIDLTGYTAESVATFRTALQNAQAVMADETLTEDDQATVNAAVAALSDAMNGLTAGGAPETTDKPEVTDKPESTDQPQATEKPAEKPAQTGDSAQLMLYVAALAAAVMALGAVTVVRKRRSN</sequence>
<keyword evidence="6" id="KW-0106">Calcium</keyword>
<dbReference type="Pfam" id="PF03160">
    <property type="entry name" value="Calx-beta"/>
    <property type="match status" value="1"/>
</dbReference>
<evidence type="ECO:0000313" key="12">
    <source>
        <dbReference type="EMBL" id="HIQ60092.1"/>
    </source>
</evidence>
<keyword evidence="9" id="KW-0812">Transmembrane</keyword>
<proteinExistence type="inferred from homology"/>
<dbReference type="GO" id="GO:0016139">
    <property type="term" value="P:glycoside catabolic process"/>
    <property type="evidence" value="ECO:0007669"/>
    <property type="project" value="TreeGrafter"/>
</dbReference>
<dbReference type="GO" id="GO:0016020">
    <property type="term" value="C:membrane"/>
    <property type="evidence" value="ECO:0007669"/>
    <property type="project" value="InterPro"/>
</dbReference>
<dbReference type="GO" id="GO:0005764">
    <property type="term" value="C:lysosome"/>
    <property type="evidence" value="ECO:0007669"/>
    <property type="project" value="TreeGrafter"/>
</dbReference>
<dbReference type="PROSITE" id="PS50022">
    <property type="entry name" value="FA58C_3"/>
    <property type="match status" value="1"/>
</dbReference>
<evidence type="ECO:0000313" key="13">
    <source>
        <dbReference type="Proteomes" id="UP000886879"/>
    </source>
</evidence>
<keyword evidence="9" id="KW-0472">Membrane</keyword>
<evidence type="ECO:0000256" key="4">
    <source>
        <dbReference type="ARBA" id="ARBA00022737"/>
    </source>
</evidence>
<evidence type="ECO:0000256" key="8">
    <source>
        <dbReference type="SAM" id="MobiDB-lite"/>
    </source>
</evidence>
<dbReference type="Gene3D" id="2.60.40.2030">
    <property type="match status" value="1"/>
</dbReference>
<dbReference type="GO" id="GO:0007154">
    <property type="term" value="P:cell communication"/>
    <property type="evidence" value="ECO:0007669"/>
    <property type="project" value="InterPro"/>
</dbReference>
<keyword evidence="3 10" id="KW-0732">Signal</keyword>
<dbReference type="Pfam" id="PF01120">
    <property type="entry name" value="Alpha_L_fucos"/>
    <property type="match status" value="1"/>
</dbReference>
<evidence type="ECO:0000256" key="5">
    <source>
        <dbReference type="ARBA" id="ARBA00022801"/>
    </source>
</evidence>
<dbReference type="GO" id="GO:0006004">
    <property type="term" value="P:fucose metabolic process"/>
    <property type="evidence" value="ECO:0007669"/>
    <property type="project" value="TreeGrafter"/>
</dbReference>
<evidence type="ECO:0000256" key="6">
    <source>
        <dbReference type="ARBA" id="ARBA00022837"/>
    </source>
</evidence>
<dbReference type="SUPFAM" id="SSF141072">
    <property type="entry name" value="CalX-like"/>
    <property type="match status" value="1"/>
</dbReference>
<feature type="compositionally biased region" description="Basic and acidic residues" evidence="8">
    <location>
        <begin position="1591"/>
        <end position="1603"/>
    </location>
</feature>
<keyword evidence="7" id="KW-0326">Glycosidase</keyword>
<dbReference type="Pfam" id="PF07554">
    <property type="entry name" value="FIVAR"/>
    <property type="match status" value="5"/>
</dbReference>
<dbReference type="CDD" id="cd02795">
    <property type="entry name" value="CBM6-CBM35-CBM36_like"/>
    <property type="match status" value="2"/>
</dbReference>
<feature type="transmembrane region" description="Helical" evidence="9">
    <location>
        <begin position="1626"/>
        <end position="1646"/>
    </location>
</feature>
<organism evidence="12 13">
    <name type="scientific">Candidatus Enterenecus faecium</name>
    <dbReference type="NCBI Taxonomy" id="2840780"/>
    <lineage>
        <taxon>Bacteria</taxon>
        <taxon>Bacillati</taxon>
        <taxon>Bacillota</taxon>
        <taxon>Clostridia</taxon>
        <taxon>Eubacteriales</taxon>
        <taxon>Candidatus Enterenecus</taxon>
    </lineage>
</organism>
<dbReference type="InterPro" id="IPR003644">
    <property type="entry name" value="Calx_beta"/>
</dbReference>
<comment type="similarity">
    <text evidence="1">Belongs to the glycosyl hydrolase 29 family.</text>
</comment>
<keyword evidence="4" id="KW-0677">Repeat</keyword>
<reference evidence="12" key="1">
    <citation type="submission" date="2020-10" db="EMBL/GenBank/DDBJ databases">
        <authorList>
            <person name="Gilroy R."/>
        </authorList>
    </citation>
    <scope>NUCLEOTIDE SEQUENCE</scope>
    <source>
        <strain evidence="12">ChiGjej2B2-12916</strain>
    </source>
</reference>
<dbReference type="Gene3D" id="1.20.1270.90">
    <property type="entry name" value="AF1782-like"/>
    <property type="match status" value="2"/>
</dbReference>
<evidence type="ECO:0000256" key="10">
    <source>
        <dbReference type="SAM" id="SignalP"/>
    </source>
</evidence>
<dbReference type="InterPro" id="IPR044060">
    <property type="entry name" value="Bacterial_rp_domain"/>
</dbReference>
<evidence type="ECO:0000256" key="2">
    <source>
        <dbReference type="ARBA" id="ARBA00012662"/>
    </source>
</evidence>
<feature type="region of interest" description="Disordered" evidence="8">
    <location>
        <begin position="1582"/>
        <end position="1621"/>
    </location>
</feature>
<dbReference type="InterPro" id="IPR000421">
    <property type="entry name" value="FA58C"/>
</dbReference>
<dbReference type="InterPro" id="IPR008979">
    <property type="entry name" value="Galactose-bd-like_sf"/>
</dbReference>
<dbReference type="InterPro" id="IPR057739">
    <property type="entry name" value="Glyco_hydro_29_N"/>
</dbReference>
<dbReference type="Gene3D" id="3.20.20.80">
    <property type="entry name" value="Glycosidases"/>
    <property type="match status" value="1"/>
</dbReference>
<protein>
    <recommendedName>
        <fullName evidence="2">alpha-L-fucosidase</fullName>
        <ecNumber evidence="2">3.2.1.51</ecNumber>
    </recommendedName>
</protein>
<name>A0A9D0YQ66_9FIRM</name>
<dbReference type="SMART" id="SM00237">
    <property type="entry name" value="Calx_beta"/>
    <property type="match status" value="1"/>
</dbReference>
<dbReference type="PANTHER" id="PTHR10030:SF37">
    <property type="entry name" value="ALPHA-L-FUCOSIDASE-RELATED"/>
    <property type="match status" value="1"/>
</dbReference>
<feature type="domain" description="F5/8 type C" evidence="11">
    <location>
        <begin position="390"/>
        <end position="488"/>
    </location>
</feature>
<evidence type="ECO:0000256" key="3">
    <source>
        <dbReference type="ARBA" id="ARBA00022729"/>
    </source>
</evidence>
<dbReference type="InterPro" id="IPR000933">
    <property type="entry name" value="Glyco_hydro_29"/>
</dbReference>
<accession>A0A9D0YQ66</accession>
<dbReference type="Gene3D" id="1.20.1270.70">
    <property type="entry name" value="Designed single chain three-helix bundle"/>
    <property type="match status" value="1"/>
</dbReference>
<evidence type="ECO:0000256" key="1">
    <source>
        <dbReference type="ARBA" id="ARBA00007951"/>
    </source>
</evidence>
<dbReference type="SUPFAM" id="SSF49785">
    <property type="entry name" value="Galactose-binding domain-like"/>
    <property type="match status" value="2"/>
</dbReference>
<dbReference type="Pfam" id="PF00754">
    <property type="entry name" value="F5_F8_type_C"/>
    <property type="match status" value="1"/>
</dbReference>
<dbReference type="InterPro" id="IPR038081">
    <property type="entry name" value="CalX-like_sf"/>
</dbReference>
<gene>
    <name evidence="12" type="ORF">IAD31_00605</name>
</gene>
<dbReference type="InterPro" id="IPR017853">
    <property type="entry name" value="GH"/>
</dbReference>
<feature type="signal peptide" evidence="10">
    <location>
        <begin position="1"/>
        <end position="36"/>
    </location>
</feature>
<dbReference type="PANTHER" id="PTHR10030">
    <property type="entry name" value="ALPHA-L-FUCOSIDASE"/>
    <property type="match status" value="1"/>
</dbReference>
<keyword evidence="5" id="KW-0378">Hydrolase</keyword>
<feature type="chain" id="PRO_5039476792" description="alpha-L-fucosidase" evidence="10">
    <location>
        <begin position="37"/>
        <end position="1652"/>
    </location>
</feature>
<dbReference type="EC" id="3.2.1.51" evidence="2"/>
<reference evidence="12" key="2">
    <citation type="journal article" date="2021" name="PeerJ">
        <title>Extensive microbial diversity within the chicken gut microbiome revealed by metagenomics and culture.</title>
        <authorList>
            <person name="Gilroy R."/>
            <person name="Ravi A."/>
            <person name="Getino M."/>
            <person name="Pursley I."/>
            <person name="Horton D.L."/>
            <person name="Alikhan N.F."/>
            <person name="Baker D."/>
            <person name="Gharbi K."/>
            <person name="Hall N."/>
            <person name="Watson M."/>
            <person name="Adriaenssens E.M."/>
            <person name="Foster-Nyarko E."/>
            <person name="Jarju S."/>
            <person name="Secka A."/>
            <person name="Antonio M."/>
            <person name="Oren A."/>
            <person name="Chaudhuri R.R."/>
            <person name="La Ragione R."/>
            <person name="Hildebrand F."/>
            <person name="Pallen M.J."/>
        </authorList>
    </citation>
    <scope>NUCLEOTIDE SEQUENCE</scope>
    <source>
        <strain evidence="12">ChiGjej2B2-12916</strain>
    </source>
</reference>
<dbReference type="SUPFAM" id="SSF51445">
    <property type="entry name" value="(Trans)glycosidases"/>
    <property type="match status" value="1"/>
</dbReference>
<evidence type="ECO:0000256" key="9">
    <source>
        <dbReference type="SAM" id="Phobius"/>
    </source>
</evidence>
<dbReference type="Pfam" id="PF18998">
    <property type="entry name" value="Flg_new_2"/>
    <property type="match status" value="2"/>
</dbReference>
<keyword evidence="9" id="KW-1133">Transmembrane helix</keyword>
<comment type="caution">
    <text evidence="12">The sequence shown here is derived from an EMBL/GenBank/DDBJ whole genome shotgun (WGS) entry which is preliminary data.</text>
</comment>